<feature type="transmembrane region" description="Helical" evidence="1">
    <location>
        <begin position="287"/>
        <end position="304"/>
    </location>
</feature>
<keyword evidence="1" id="KW-0812">Transmembrane</keyword>
<keyword evidence="1" id="KW-1133">Transmembrane helix</keyword>
<sequence>MIGAGLLLGFAPAAQTAGWSALVGIPIAGLVLLALLRVGRWAEPFPVALGLLLRVLAGAAVLGAVTVYVAPGQPVVAFGVLAVALAVRASGYQPPALAVQLLTGLVLAVLLAVVAASFAIAPVVPFEPNQLDPLGVARVLGLFLFALLGVGTGERGSASMALGGGAFALLAVGAAALYQLGPARLGLSPAPLRDMLAAADATALGGLLDGAVLVIAVIAVYWLLGGIGTAAGSLGLPGIAAIWSTVGGLLILVAGLFGTPTELLVLAGCVALAWCGWPALRAVYLDRSKLAAGCLVVLAIALAAQPVGYLGVAALLVLLAAAGALAARRTNRDQLTTR</sequence>
<reference evidence="2 3" key="1">
    <citation type="submission" date="2019-03" db="EMBL/GenBank/DDBJ databases">
        <title>Genomic Encyclopedia of Type Strains, Phase IV (KMG-IV): sequencing the most valuable type-strain genomes for metagenomic binning, comparative biology and taxonomic classification.</title>
        <authorList>
            <person name="Goeker M."/>
        </authorList>
    </citation>
    <scope>NUCLEOTIDE SEQUENCE [LARGE SCALE GENOMIC DNA]</scope>
    <source>
        <strain evidence="2 3">DSM 45765</strain>
    </source>
</reference>
<name>A0A4R2R670_9PSEU</name>
<protein>
    <submittedName>
        <fullName evidence="2">APA family basic amino acid/polyamine antiporter</fullName>
    </submittedName>
</protein>
<gene>
    <name evidence="2" type="ORF">EV191_102293</name>
</gene>
<dbReference type="EMBL" id="SLXQ01000002">
    <property type="protein sequence ID" value="TCP55081.1"/>
    <property type="molecule type" value="Genomic_DNA"/>
</dbReference>
<organism evidence="2 3">
    <name type="scientific">Tamaricihabitans halophyticus</name>
    <dbReference type="NCBI Taxonomy" id="1262583"/>
    <lineage>
        <taxon>Bacteria</taxon>
        <taxon>Bacillati</taxon>
        <taxon>Actinomycetota</taxon>
        <taxon>Actinomycetes</taxon>
        <taxon>Pseudonocardiales</taxon>
        <taxon>Pseudonocardiaceae</taxon>
        <taxon>Tamaricihabitans</taxon>
    </lineage>
</organism>
<feature type="transmembrane region" description="Helical" evidence="1">
    <location>
        <begin position="160"/>
        <end position="181"/>
    </location>
</feature>
<feature type="transmembrane region" description="Helical" evidence="1">
    <location>
        <begin position="48"/>
        <end position="69"/>
    </location>
</feature>
<feature type="transmembrane region" description="Helical" evidence="1">
    <location>
        <begin position="17"/>
        <end position="36"/>
    </location>
</feature>
<feature type="transmembrane region" description="Helical" evidence="1">
    <location>
        <begin position="310"/>
        <end position="328"/>
    </location>
</feature>
<dbReference type="AlphaFoldDB" id="A0A4R2R670"/>
<accession>A0A4R2R670</accession>
<feature type="transmembrane region" description="Helical" evidence="1">
    <location>
        <begin position="136"/>
        <end position="153"/>
    </location>
</feature>
<feature type="transmembrane region" description="Helical" evidence="1">
    <location>
        <begin position="75"/>
        <end position="92"/>
    </location>
</feature>
<evidence type="ECO:0000313" key="3">
    <source>
        <dbReference type="Proteomes" id="UP000294911"/>
    </source>
</evidence>
<evidence type="ECO:0000313" key="2">
    <source>
        <dbReference type="EMBL" id="TCP55081.1"/>
    </source>
</evidence>
<feature type="transmembrane region" description="Helical" evidence="1">
    <location>
        <begin position="236"/>
        <end position="257"/>
    </location>
</feature>
<comment type="caution">
    <text evidence="2">The sequence shown here is derived from an EMBL/GenBank/DDBJ whole genome shotgun (WGS) entry which is preliminary data.</text>
</comment>
<dbReference type="Proteomes" id="UP000294911">
    <property type="component" value="Unassembled WGS sequence"/>
</dbReference>
<feature type="transmembrane region" description="Helical" evidence="1">
    <location>
        <begin position="263"/>
        <end position="280"/>
    </location>
</feature>
<proteinExistence type="predicted"/>
<keyword evidence="3" id="KW-1185">Reference proteome</keyword>
<evidence type="ECO:0000256" key="1">
    <source>
        <dbReference type="SAM" id="Phobius"/>
    </source>
</evidence>
<feature type="transmembrane region" description="Helical" evidence="1">
    <location>
        <begin position="104"/>
        <end position="124"/>
    </location>
</feature>
<feature type="transmembrane region" description="Helical" evidence="1">
    <location>
        <begin position="201"/>
        <end position="224"/>
    </location>
</feature>
<keyword evidence="1" id="KW-0472">Membrane</keyword>